<feature type="compositionally biased region" description="Acidic residues" evidence="1">
    <location>
        <begin position="180"/>
        <end position="206"/>
    </location>
</feature>
<comment type="caution">
    <text evidence="2">The sequence shown here is derived from an EMBL/GenBank/DDBJ whole genome shotgun (WGS) entry which is preliminary data.</text>
</comment>
<dbReference type="EMBL" id="CAUJNA010000726">
    <property type="protein sequence ID" value="CAJ1380586.1"/>
    <property type="molecule type" value="Genomic_DNA"/>
</dbReference>
<name>A0AA36I3W7_9DINO</name>
<dbReference type="AlphaFoldDB" id="A0AA36I3W7"/>
<evidence type="ECO:0000313" key="3">
    <source>
        <dbReference type="Proteomes" id="UP001178507"/>
    </source>
</evidence>
<feature type="region of interest" description="Disordered" evidence="1">
    <location>
        <begin position="171"/>
        <end position="206"/>
    </location>
</feature>
<proteinExistence type="predicted"/>
<feature type="non-terminal residue" evidence="2">
    <location>
        <position position="1"/>
    </location>
</feature>
<accession>A0AA36I3W7</accession>
<reference evidence="2" key="1">
    <citation type="submission" date="2023-08" db="EMBL/GenBank/DDBJ databases">
        <authorList>
            <person name="Chen Y."/>
            <person name="Shah S."/>
            <person name="Dougan E. K."/>
            <person name="Thang M."/>
            <person name="Chan C."/>
        </authorList>
    </citation>
    <scope>NUCLEOTIDE SEQUENCE</scope>
</reference>
<sequence>MGYLDSATLRLAVVTTFHTALAKTADAATKEAVARSFLMELGLRESDSISEAQFFEKMAPQLAANLPAAVGLGHPGNALDVKLPLSLRLREMKTGAERPLYFDCAGQVTVGELREATHRRFPVLLCRRKAKLFVMGQQLEDDQLHLFKVRGIYDGATVNFMPGQRLADCELKSPGHQDLDDTSDAFDSEDDDSDSDSDADAENLEK</sequence>
<dbReference type="Proteomes" id="UP001178507">
    <property type="component" value="Unassembled WGS sequence"/>
</dbReference>
<keyword evidence="3" id="KW-1185">Reference proteome</keyword>
<organism evidence="2 3">
    <name type="scientific">Effrenium voratum</name>
    <dbReference type="NCBI Taxonomy" id="2562239"/>
    <lineage>
        <taxon>Eukaryota</taxon>
        <taxon>Sar</taxon>
        <taxon>Alveolata</taxon>
        <taxon>Dinophyceae</taxon>
        <taxon>Suessiales</taxon>
        <taxon>Symbiodiniaceae</taxon>
        <taxon>Effrenium</taxon>
    </lineage>
</organism>
<evidence type="ECO:0000256" key="1">
    <source>
        <dbReference type="SAM" id="MobiDB-lite"/>
    </source>
</evidence>
<evidence type="ECO:0000313" key="2">
    <source>
        <dbReference type="EMBL" id="CAJ1380586.1"/>
    </source>
</evidence>
<gene>
    <name evidence="2" type="ORF">EVOR1521_LOCUS8493</name>
</gene>
<protein>
    <submittedName>
        <fullName evidence="2">Uncharacterized protein</fullName>
    </submittedName>
</protein>